<dbReference type="RefSeq" id="WP_200487209.1">
    <property type="nucleotide sequence ID" value="NZ_JAEPIV010000031.1"/>
</dbReference>
<dbReference type="Gene3D" id="3.40.50.720">
    <property type="entry name" value="NAD(P)-binding Rossmann-like Domain"/>
    <property type="match status" value="1"/>
</dbReference>
<evidence type="ECO:0000313" key="8">
    <source>
        <dbReference type="Proteomes" id="UP000654452"/>
    </source>
</evidence>
<dbReference type="EMBL" id="JAEPIV010000031">
    <property type="protein sequence ID" value="MBK4722833.1"/>
    <property type="molecule type" value="Genomic_DNA"/>
</dbReference>
<comment type="similarity">
    <text evidence="2 5">Belongs to the NAD(P)-dependent epimerase/dehydratase family. GDP-mannose 4,6-dehydratase subfamily.</text>
</comment>
<protein>
    <recommendedName>
        <fullName evidence="3 5">GDP-mannose 4,6-dehydratase</fullName>
        <ecNumber evidence="3 5">4.2.1.47</ecNumber>
    </recommendedName>
    <alternativeName>
        <fullName evidence="5">GDP-D-mannose dehydratase</fullName>
    </alternativeName>
</protein>
<dbReference type="Gene3D" id="3.90.25.10">
    <property type="entry name" value="UDP-galactose 4-epimerase, domain 1"/>
    <property type="match status" value="1"/>
</dbReference>
<dbReference type="HAMAP" id="MF_00955">
    <property type="entry name" value="GDP_Man_dehydratase"/>
    <property type="match status" value="1"/>
</dbReference>
<comment type="catalytic activity">
    <reaction evidence="5">
        <text>GDP-alpha-D-mannose = GDP-4-dehydro-alpha-D-rhamnose + H2O</text>
        <dbReference type="Rhea" id="RHEA:23820"/>
        <dbReference type="ChEBI" id="CHEBI:15377"/>
        <dbReference type="ChEBI" id="CHEBI:57527"/>
        <dbReference type="ChEBI" id="CHEBI:57964"/>
        <dbReference type="EC" id="4.2.1.47"/>
    </reaction>
</comment>
<dbReference type="InterPro" id="IPR036291">
    <property type="entry name" value="NAD(P)-bd_dom_sf"/>
</dbReference>
<dbReference type="EC" id="4.2.1.47" evidence="3 5"/>
<dbReference type="PANTHER" id="PTHR43715:SF1">
    <property type="entry name" value="GDP-MANNOSE 4,6 DEHYDRATASE"/>
    <property type="match status" value="1"/>
</dbReference>
<dbReference type="SUPFAM" id="SSF51735">
    <property type="entry name" value="NAD(P)-binding Rossmann-fold domains"/>
    <property type="match status" value="1"/>
</dbReference>
<keyword evidence="4 5" id="KW-0456">Lyase</keyword>
<evidence type="ECO:0000313" key="7">
    <source>
        <dbReference type="EMBL" id="MBK4722833.1"/>
    </source>
</evidence>
<evidence type="ECO:0000256" key="3">
    <source>
        <dbReference type="ARBA" id="ARBA00011989"/>
    </source>
</evidence>
<evidence type="ECO:0000256" key="5">
    <source>
        <dbReference type="HAMAP-Rule" id="MF_00955"/>
    </source>
</evidence>
<sequence length="326" mass="36193">MSKVALILGVGGQDGAYLTKLLLAKGYEIHGTSRDDQVRAFDSLQSLGIRDQIRTHSLSLNDFRSVFRVLRKVRPDEIYNLAGQSSVGLSFDQPVETFESIAVGTLNILECLKMLEHPAKLFNAGSSECFGNTPEPANESTPFHPRSPYAAAKAASFWTVANYREAYNLHACSGILFNHESPLRPQRFVTRKIVSTAVRIANGQQRERLRLGNISIHRDWGWAPEYVDAMWRVLQHETPEDFVIATGHSASLKEFVAEVFRAVGLDWSKHVDVDSGLFRPSEIDRSVGNPDKARTLLNWKASMTMPDIATALVSSELARVSAVQPA</sequence>
<proteinExistence type="inferred from homology"/>
<accession>A0ABS1I706</accession>
<dbReference type="CDD" id="cd05260">
    <property type="entry name" value="GDP_MD_SDR_e"/>
    <property type="match status" value="1"/>
</dbReference>
<evidence type="ECO:0000256" key="1">
    <source>
        <dbReference type="ARBA" id="ARBA00001937"/>
    </source>
</evidence>
<feature type="domain" description="NAD(P)-binding" evidence="6">
    <location>
        <begin position="6"/>
        <end position="309"/>
    </location>
</feature>
<dbReference type="InterPro" id="IPR016040">
    <property type="entry name" value="NAD(P)-bd_dom"/>
</dbReference>
<evidence type="ECO:0000259" key="6">
    <source>
        <dbReference type="Pfam" id="PF16363"/>
    </source>
</evidence>
<dbReference type="InterPro" id="IPR006368">
    <property type="entry name" value="GDP_Man_deHydtase"/>
</dbReference>
<keyword evidence="5" id="KW-0521">NADP</keyword>
<name>A0ABS1I706_9PROT</name>
<comment type="cofactor">
    <cofactor evidence="1 5">
        <name>NADP(+)</name>
        <dbReference type="ChEBI" id="CHEBI:58349"/>
    </cofactor>
</comment>
<keyword evidence="8" id="KW-1185">Reference proteome</keyword>
<evidence type="ECO:0000256" key="4">
    <source>
        <dbReference type="ARBA" id="ARBA00023239"/>
    </source>
</evidence>
<reference evidence="7 8" key="1">
    <citation type="submission" date="2021-01" db="EMBL/GenBank/DDBJ databases">
        <title>Azospirillum sp. YIM DDC1 draft genome.</title>
        <authorList>
            <person name="Wang Y.-X."/>
        </authorList>
    </citation>
    <scope>NUCLEOTIDE SEQUENCE [LARGE SCALE GENOMIC DNA]</scope>
    <source>
        <strain evidence="7 8">YIM DDC1</strain>
    </source>
</reference>
<gene>
    <name evidence="5" type="primary">gmd</name>
    <name evidence="7" type="ORF">JJL56_28655</name>
</gene>
<comment type="caution">
    <text evidence="7">The sequence shown here is derived from an EMBL/GenBank/DDBJ whole genome shotgun (WGS) entry which is preliminary data.</text>
</comment>
<evidence type="ECO:0000256" key="2">
    <source>
        <dbReference type="ARBA" id="ARBA00009263"/>
    </source>
</evidence>
<comment type="caution">
    <text evidence="5">Lacks conserved residue(s) required for the propagation of feature annotation.</text>
</comment>
<dbReference type="Proteomes" id="UP000654452">
    <property type="component" value="Unassembled WGS sequence"/>
</dbReference>
<organism evidence="7 8">
    <name type="scientific">Azospirillum aestuarii</name>
    <dbReference type="NCBI Taxonomy" id="2802052"/>
    <lineage>
        <taxon>Bacteria</taxon>
        <taxon>Pseudomonadati</taxon>
        <taxon>Pseudomonadota</taxon>
        <taxon>Alphaproteobacteria</taxon>
        <taxon>Rhodospirillales</taxon>
        <taxon>Azospirillaceae</taxon>
        <taxon>Azospirillum</taxon>
    </lineage>
</organism>
<comment type="function">
    <text evidence="5">Catalyzes the conversion of GDP-D-mannose to GDP-4-dehydro-6-deoxy-D-mannose.</text>
</comment>
<dbReference type="PANTHER" id="PTHR43715">
    <property type="entry name" value="GDP-MANNOSE 4,6-DEHYDRATASE"/>
    <property type="match status" value="1"/>
</dbReference>
<dbReference type="Pfam" id="PF16363">
    <property type="entry name" value="GDP_Man_Dehyd"/>
    <property type="match status" value="1"/>
</dbReference>